<evidence type="ECO:0000313" key="3">
    <source>
        <dbReference type="Proteomes" id="UP000604737"/>
    </source>
</evidence>
<comment type="caution">
    <text evidence="2">The sequence shown here is derived from an EMBL/GenBank/DDBJ whole genome shotgun (WGS) entry which is preliminary data.</text>
</comment>
<dbReference type="PANTHER" id="PTHR34821">
    <property type="entry name" value="INNER MEMBRANE PROTEIN YDCZ"/>
    <property type="match status" value="1"/>
</dbReference>
<keyword evidence="1" id="KW-1133">Transmembrane helix</keyword>
<dbReference type="InterPro" id="IPR006750">
    <property type="entry name" value="YdcZ"/>
</dbReference>
<protein>
    <submittedName>
        <fullName evidence="2">Membrane protein</fullName>
    </submittedName>
</protein>
<dbReference type="Pfam" id="PF04657">
    <property type="entry name" value="DMT_YdcZ"/>
    <property type="match status" value="1"/>
</dbReference>
<keyword evidence="1" id="KW-0812">Transmembrane</keyword>
<proteinExistence type="predicted"/>
<sequence length="153" mass="15781">MQLVYFLLATAIGLVIPLQAAVNNHVRLLIGGSTVLAALVSFGVGTVTLGLAALLTGQRWAGLANLSQASAWQLGGGVLGAFFVFGSTLIAPRIGVAAMISLIIAGQVCASLLFDRFGLLGMPLREVGSWRLLGALLVVVGVALVNFGDRLPR</sequence>
<accession>A0ABQ3H3D3</accession>
<dbReference type="PANTHER" id="PTHR34821:SF2">
    <property type="entry name" value="INNER MEMBRANE PROTEIN YDCZ"/>
    <property type="match status" value="1"/>
</dbReference>
<evidence type="ECO:0000313" key="2">
    <source>
        <dbReference type="EMBL" id="GHD67565.1"/>
    </source>
</evidence>
<feature type="transmembrane region" description="Helical" evidence="1">
    <location>
        <begin position="96"/>
        <end position="118"/>
    </location>
</feature>
<name>A0ABQ3H3D3_9NEIS</name>
<feature type="transmembrane region" description="Helical" evidence="1">
    <location>
        <begin position="36"/>
        <end position="57"/>
    </location>
</feature>
<keyword evidence="1" id="KW-0472">Membrane</keyword>
<feature type="transmembrane region" description="Helical" evidence="1">
    <location>
        <begin position="69"/>
        <end position="90"/>
    </location>
</feature>
<dbReference type="Proteomes" id="UP000604737">
    <property type="component" value="Unassembled WGS sequence"/>
</dbReference>
<reference evidence="3" key="1">
    <citation type="journal article" date="2019" name="Int. J. Syst. Evol. Microbiol.">
        <title>The Global Catalogue of Microorganisms (GCM) 10K type strain sequencing project: providing services to taxonomists for standard genome sequencing and annotation.</title>
        <authorList>
            <consortium name="The Broad Institute Genomics Platform"/>
            <consortium name="The Broad Institute Genome Sequencing Center for Infectious Disease"/>
            <person name="Wu L."/>
            <person name="Ma J."/>
        </authorList>
    </citation>
    <scope>NUCLEOTIDE SEQUENCE [LARGE SCALE GENOMIC DNA]</scope>
    <source>
        <strain evidence="3">KCTC 23701</strain>
    </source>
</reference>
<gene>
    <name evidence="2" type="ORF">GCM10007350_31430</name>
</gene>
<organism evidence="2 3">
    <name type="scientific">Jeongeupia chitinilytica</name>
    <dbReference type="NCBI Taxonomy" id="1041641"/>
    <lineage>
        <taxon>Bacteria</taxon>
        <taxon>Pseudomonadati</taxon>
        <taxon>Pseudomonadota</taxon>
        <taxon>Betaproteobacteria</taxon>
        <taxon>Neisseriales</taxon>
        <taxon>Chitinibacteraceae</taxon>
        <taxon>Jeongeupia</taxon>
    </lineage>
</organism>
<evidence type="ECO:0000256" key="1">
    <source>
        <dbReference type="SAM" id="Phobius"/>
    </source>
</evidence>
<dbReference type="EMBL" id="BMYO01000009">
    <property type="protein sequence ID" value="GHD67565.1"/>
    <property type="molecule type" value="Genomic_DNA"/>
</dbReference>
<dbReference type="RefSeq" id="WP_189461862.1">
    <property type="nucleotide sequence ID" value="NZ_BMYO01000009.1"/>
</dbReference>
<feature type="transmembrane region" description="Helical" evidence="1">
    <location>
        <begin position="130"/>
        <end position="148"/>
    </location>
</feature>
<keyword evidence="3" id="KW-1185">Reference proteome</keyword>